<dbReference type="Proteomes" id="UP001056120">
    <property type="component" value="Linkage Group LG15"/>
</dbReference>
<evidence type="ECO:0000313" key="1">
    <source>
        <dbReference type="EMBL" id="KAI3777548.1"/>
    </source>
</evidence>
<gene>
    <name evidence="1" type="ORF">L1987_47348</name>
</gene>
<sequence>MATVSVLKTPKGTGNEDVTMPQGEIPEPEHAPAASRVKDLVAPLFDGGVEEELGFGRITSITSQKLNKFAKHA</sequence>
<reference evidence="2" key="1">
    <citation type="journal article" date="2022" name="Mol. Ecol. Resour.">
        <title>The genomes of chicory, endive, great burdock and yacon provide insights into Asteraceae palaeo-polyploidization history and plant inulin production.</title>
        <authorList>
            <person name="Fan W."/>
            <person name="Wang S."/>
            <person name="Wang H."/>
            <person name="Wang A."/>
            <person name="Jiang F."/>
            <person name="Liu H."/>
            <person name="Zhao H."/>
            <person name="Xu D."/>
            <person name="Zhang Y."/>
        </authorList>
    </citation>
    <scope>NUCLEOTIDE SEQUENCE [LARGE SCALE GENOMIC DNA]</scope>
    <source>
        <strain evidence="2">cv. Yunnan</strain>
    </source>
</reference>
<keyword evidence="2" id="KW-1185">Reference proteome</keyword>
<reference evidence="1 2" key="2">
    <citation type="journal article" date="2022" name="Mol. Ecol. Resour.">
        <title>The genomes of chicory, endive, great burdock and yacon provide insights into Asteraceae paleo-polyploidization history and plant inulin production.</title>
        <authorList>
            <person name="Fan W."/>
            <person name="Wang S."/>
            <person name="Wang H."/>
            <person name="Wang A."/>
            <person name="Jiang F."/>
            <person name="Liu H."/>
            <person name="Zhao H."/>
            <person name="Xu D."/>
            <person name="Zhang Y."/>
        </authorList>
    </citation>
    <scope>NUCLEOTIDE SEQUENCE [LARGE SCALE GENOMIC DNA]</scope>
    <source>
        <strain evidence="2">cv. Yunnan</strain>
        <tissue evidence="1">Leaves</tissue>
    </source>
</reference>
<organism evidence="1 2">
    <name type="scientific">Smallanthus sonchifolius</name>
    <dbReference type="NCBI Taxonomy" id="185202"/>
    <lineage>
        <taxon>Eukaryota</taxon>
        <taxon>Viridiplantae</taxon>
        <taxon>Streptophyta</taxon>
        <taxon>Embryophyta</taxon>
        <taxon>Tracheophyta</taxon>
        <taxon>Spermatophyta</taxon>
        <taxon>Magnoliopsida</taxon>
        <taxon>eudicotyledons</taxon>
        <taxon>Gunneridae</taxon>
        <taxon>Pentapetalae</taxon>
        <taxon>asterids</taxon>
        <taxon>campanulids</taxon>
        <taxon>Asterales</taxon>
        <taxon>Asteraceae</taxon>
        <taxon>Asteroideae</taxon>
        <taxon>Heliantheae alliance</taxon>
        <taxon>Millerieae</taxon>
        <taxon>Smallanthus</taxon>
    </lineage>
</organism>
<proteinExistence type="predicted"/>
<protein>
    <submittedName>
        <fullName evidence="1">Uncharacterized protein</fullName>
    </submittedName>
</protein>
<evidence type="ECO:0000313" key="2">
    <source>
        <dbReference type="Proteomes" id="UP001056120"/>
    </source>
</evidence>
<dbReference type="EMBL" id="CM042032">
    <property type="protein sequence ID" value="KAI3777548.1"/>
    <property type="molecule type" value="Genomic_DNA"/>
</dbReference>
<accession>A0ACB9G262</accession>
<name>A0ACB9G262_9ASTR</name>
<comment type="caution">
    <text evidence="1">The sequence shown here is derived from an EMBL/GenBank/DDBJ whole genome shotgun (WGS) entry which is preliminary data.</text>
</comment>